<dbReference type="SUPFAM" id="SSF50978">
    <property type="entry name" value="WD40 repeat-like"/>
    <property type="match status" value="1"/>
</dbReference>
<dbReference type="CTD" id="89891"/>
<dbReference type="AlphaFoldDB" id="A0A8C9RYM2"/>
<evidence type="ECO:0000256" key="1">
    <source>
        <dbReference type="ARBA" id="ARBA00004496"/>
    </source>
</evidence>
<reference evidence="7 8" key="1">
    <citation type="submission" date="2019-04" db="EMBL/GenBank/DDBJ databases">
        <authorList>
            <consortium name="Wellcome Sanger Institute Data Sharing"/>
        </authorList>
    </citation>
    <scope>NUCLEOTIDE SEQUENCE [LARGE SCALE GENOMIC DNA]</scope>
</reference>
<dbReference type="GO" id="GO:0097014">
    <property type="term" value="C:ciliary plasm"/>
    <property type="evidence" value="ECO:0007669"/>
    <property type="project" value="TreeGrafter"/>
</dbReference>
<reference evidence="7" key="3">
    <citation type="submission" date="2025-09" db="UniProtKB">
        <authorList>
            <consortium name="Ensembl"/>
        </authorList>
    </citation>
    <scope>IDENTIFICATION</scope>
</reference>
<gene>
    <name evidence="7" type="primary">DYNC2I2</name>
    <name evidence="7" type="synonym">dync2i2</name>
</gene>
<dbReference type="GO" id="GO:0042073">
    <property type="term" value="P:intraciliary transport"/>
    <property type="evidence" value="ECO:0007669"/>
    <property type="project" value="Ensembl"/>
</dbReference>
<dbReference type="PANTHER" id="PTHR12442:SF26">
    <property type="entry name" value="CYTOPLASMIC DYNEIN 2 INTERMEDIATE CHAIN 2"/>
    <property type="match status" value="1"/>
</dbReference>
<sequence length="505" mass="55297">MFTDETMETVGAESHWRSSGAAERRAKSCQTAALEATDAGTQVPSWAQRDTQTDPEEEERRWPHLDLARGRRTEFPGLGDFLDRVKDTVIRELVKNAKSHAFDGFEVNWEEQNRTVSCTHSLQYPEAQERNLHVTSVSWNCTGSVIACAFGRMDDGDWSTEKSYVCTWNLHRQGLNPKRPDAVIDVATAVMSVSFHPSRPSLIAGGLYSGEVVVWDTGRVQDPVLAKTGMSPDTHRDPVCQVHWVPGGRRGEFLVLSAGSGGRVLLWTVHEQSELVLSAGYGLLRQQLPHKTMLTKPRGGSSVGIASLALSPWDSDTFLVGTEGGLVLKCSFSAQAPAATTPDGESVTLRAPAKFCFSPHCGPVYALHCSPFHRNLFLSVGTDGFAHLHSLLQLEPLVSLQVCDSYVFGVRWSPTRPLLFAAATGEGSVHIFDLGGMSLRPVATIEQKSGDRPVYCLEFNPRQTHLLAMGNADGTVNIWHLSTELTEQGPKEVAQLEHLASEVTE</sequence>
<protein>
    <submittedName>
        <fullName evidence="7">Dynein 2 intermediate chain 2</fullName>
    </submittedName>
</protein>
<dbReference type="KEGG" id="sfm:108934808"/>
<evidence type="ECO:0000256" key="3">
    <source>
        <dbReference type="ARBA" id="ARBA00022574"/>
    </source>
</evidence>
<evidence type="ECO:0000256" key="2">
    <source>
        <dbReference type="ARBA" id="ARBA00022490"/>
    </source>
</evidence>
<accession>A0A8C9RYM2</accession>
<keyword evidence="3 5" id="KW-0853">WD repeat</keyword>
<dbReference type="Gene3D" id="2.130.10.10">
    <property type="entry name" value="YVTN repeat-like/Quinoprotein amine dehydrogenase"/>
    <property type="match status" value="2"/>
</dbReference>
<dbReference type="PANTHER" id="PTHR12442">
    <property type="entry name" value="DYNEIN INTERMEDIATE CHAIN"/>
    <property type="match status" value="1"/>
</dbReference>
<evidence type="ECO:0000256" key="6">
    <source>
        <dbReference type="SAM" id="MobiDB-lite"/>
    </source>
</evidence>
<reference evidence="7" key="2">
    <citation type="submission" date="2025-08" db="UniProtKB">
        <authorList>
            <consortium name="Ensembl"/>
        </authorList>
    </citation>
    <scope>IDENTIFICATION</scope>
</reference>
<dbReference type="InterPro" id="IPR001680">
    <property type="entry name" value="WD40_rpt"/>
</dbReference>
<evidence type="ECO:0000313" key="8">
    <source>
        <dbReference type="Proteomes" id="UP000694397"/>
    </source>
</evidence>
<dbReference type="GO" id="GO:0045503">
    <property type="term" value="F:dynein light chain binding"/>
    <property type="evidence" value="ECO:0007669"/>
    <property type="project" value="TreeGrafter"/>
</dbReference>
<keyword evidence="2" id="KW-0963">Cytoplasm</keyword>
<feature type="region of interest" description="Disordered" evidence="6">
    <location>
        <begin position="1"/>
        <end position="61"/>
    </location>
</feature>
<name>A0A8C9RYM2_SCLFO</name>
<evidence type="ECO:0000313" key="7">
    <source>
        <dbReference type="Ensembl" id="ENSSFOP00015021178.1"/>
    </source>
</evidence>
<feature type="compositionally biased region" description="Polar residues" evidence="6">
    <location>
        <begin position="39"/>
        <end position="50"/>
    </location>
</feature>
<dbReference type="GO" id="GO:0021915">
    <property type="term" value="P:neural tube development"/>
    <property type="evidence" value="ECO:0007669"/>
    <property type="project" value="Ensembl"/>
</dbReference>
<dbReference type="InterPro" id="IPR050687">
    <property type="entry name" value="Dynein_IC"/>
</dbReference>
<dbReference type="GO" id="GO:0005868">
    <property type="term" value="C:cytoplasmic dynein complex"/>
    <property type="evidence" value="ECO:0007669"/>
    <property type="project" value="TreeGrafter"/>
</dbReference>
<keyword evidence="4" id="KW-0677">Repeat</keyword>
<dbReference type="Ensembl" id="ENSSFOT00015021414.2">
    <property type="protein sequence ID" value="ENSSFOP00015021178.1"/>
    <property type="gene ID" value="ENSSFOG00015013639.2"/>
</dbReference>
<dbReference type="SMART" id="SM00320">
    <property type="entry name" value="WD40"/>
    <property type="match status" value="5"/>
</dbReference>
<dbReference type="Pfam" id="PF00400">
    <property type="entry name" value="WD40"/>
    <property type="match status" value="2"/>
</dbReference>
<comment type="subcellular location">
    <subcellularLocation>
        <location evidence="1">Cytoplasm</location>
    </subcellularLocation>
</comment>
<dbReference type="RefSeq" id="XP_018608439.1">
    <property type="nucleotide sequence ID" value="XM_018752923.2"/>
</dbReference>
<dbReference type="GO" id="GO:0045504">
    <property type="term" value="F:dynein heavy chain binding"/>
    <property type="evidence" value="ECO:0007669"/>
    <property type="project" value="TreeGrafter"/>
</dbReference>
<dbReference type="PROSITE" id="PS50082">
    <property type="entry name" value="WD_REPEATS_2"/>
    <property type="match status" value="1"/>
</dbReference>
<proteinExistence type="predicted"/>
<organism evidence="7 8">
    <name type="scientific">Scleropages formosus</name>
    <name type="common">Asian bonytongue</name>
    <name type="synonym">Osteoglossum formosum</name>
    <dbReference type="NCBI Taxonomy" id="113540"/>
    <lineage>
        <taxon>Eukaryota</taxon>
        <taxon>Metazoa</taxon>
        <taxon>Chordata</taxon>
        <taxon>Craniata</taxon>
        <taxon>Vertebrata</taxon>
        <taxon>Euteleostomi</taxon>
        <taxon>Actinopterygii</taxon>
        <taxon>Neopterygii</taxon>
        <taxon>Teleostei</taxon>
        <taxon>Osteoglossocephala</taxon>
        <taxon>Osteoglossomorpha</taxon>
        <taxon>Osteoglossiformes</taxon>
        <taxon>Osteoglossidae</taxon>
        <taxon>Scleropages</taxon>
    </lineage>
</organism>
<dbReference type="OrthoDB" id="445052at2759"/>
<evidence type="ECO:0000256" key="5">
    <source>
        <dbReference type="PROSITE-ProRule" id="PRU00221"/>
    </source>
</evidence>
<dbReference type="GeneID" id="108934808"/>
<dbReference type="InterPro" id="IPR036322">
    <property type="entry name" value="WD40_repeat_dom_sf"/>
</dbReference>
<dbReference type="InterPro" id="IPR015943">
    <property type="entry name" value="WD40/YVTN_repeat-like_dom_sf"/>
</dbReference>
<evidence type="ECO:0000256" key="4">
    <source>
        <dbReference type="ARBA" id="ARBA00022737"/>
    </source>
</evidence>
<feature type="repeat" description="WD" evidence="5">
    <location>
        <begin position="447"/>
        <end position="483"/>
    </location>
</feature>
<keyword evidence="8" id="KW-1185">Reference proteome</keyword>
<dbReference type="Proteomes" id="UP000694397">
    <property type="component" value="Chromosome 6"/>
</dbReference>
<dbReference type="FunFam" id="2.130.10.10:FF:000283">
    <property type="entry name" value="WD repeat domain 34"/>
    <property type="match status" value="1"/>
</dbReference>
<dbReference type="GeneTree" id="ENSGT00940000158483"/>